<dbReference type="GO" id="GO:0032259">
    <property type="term" value="P:methylation"/>
    <property type="evidence" value="ECO:0007669"/>
    <property type="project" value="UniProtKB-KW"/>
</dbReference>
<dbReference type="PROSITE" id="PS01183">
    <property type="entry name" value="UBIE_1"/>
    <property type="match status" value="1"/>
</dbReference>
<gene>
    <name evidence="6" type="primary">ubiE</name>
    <name evidence="5" type="synonym">menG</name>
    <name evidence="6" type="ORF">ENW48_01710</name>
</gene>
<evidence type="ECO:0000313" key="6">
    <source>
        <dbReference type="EMBL" id="HGZ10918.1"/>
    </source>
</evidence>
<comment type="function">
    <text evidence="5">Methyltransferase required for the conversion of demethylmenaquinol (DMKH2) to menaquinol (MKH2).</text>
</comment>
<accession>A0A7C5ENN1</accession>
<dbReference type="GO" id="GO:0006744">
    <property type="term" value="P:ubiquinone biosynthetic process"/>
    <property type="evidence" value="ECO:0007669"/>
    <property type="project" value="UniProtKB-UniPathway"/>
</dbReference>
<dbReference type="EC" id="2.1.1.163" evidence="5"/>
<feature type="binding site" evidence="5">
    <location>
        <position position="60"/>
    </location>
    <ligand>
        <name>S-adenosyl-L-methionine</name>
        <dbReference type="ChEBI" id="CHEBI:59789"/>
    </ligand>
</feature>
<sequence length="240" mass="26694">MHSLSDKKIKILAHFTKVAPRYDLMNTILSLGLHHRWKREAVKMLGLRQGERVLDLCGGTGDLALLAANQVGPEGRVILYDLNRAMLLAGRPKLALPGLGDKVFPVEGDAEVLALASESLDAVVMGFGLRNLIRREESLREIHRVLRPGGRLVILEFSRPPHPWFRRLYDVYSHALMPLLGGLIAGSRAAYTYLITSIREFPLPEEVARLLARAGFSHPTFRPLTQGIAVIHLGVKPKRP</sequence>
<dbReference type="SUPFAM" id="SSF53335">
    <property type="entry name" value="S-adenosyl-L-methionine-dependent methyltransferases"/>
    <property type="match status" value="1"/>
</dbReference>
<keyword evidence="3 5" id="KW-0808">Transferase</keyword>
<dbReference type="NCBIfam" id="NF001244">
    <property type="entry name" value="PRK00216.1-5"/>
    <property type="match status" value="1"/>
</dbReference>
<evidence type="ECO:0000256" key="3">
    <source>
        <dbReference type="ARBA" id="ARBA00022679"/>
    </source>
</evidence>
<dbReference type="UniPathway" id="UPA00079">
    <property type="reaction ID" value="UER00169"/>
</dbReference>
<organism evidence="6">
    <name type="scientific">Desulfobacca acetoxidans</name>
    <dbReference type="NCBI Taxonomy" id="60893"/>
    <lineage>
        <taxon>Bacteria</taxon>
        <taxon>Pseudomonadati</taxon>
        <taxon>Thermodesulfobacteriota</taxon>
        <taxon>Desulfobaccia</taxon>
        <taxon>Desulfobaccales</taxon>
        <taxon>Desulfobaccaceae</taxon>
        <taxon>Desulfobacca</taxon>
    </lineage>
</organism>
<dbReference type="Pfam" id="PF01209">
    <property type="entry name" value="Ubie_methyltran"/>
    <property type="match status" value="1"/>
</dbReference>
<comment type="catalytic activity">
    <reaction evidence="5">
        <text>a 2-demethylmenaquinol + S-adenosyl-L-methionine = a menaquinol + S-adenosyl-L-homocysteine + H(+)</text>
        <dbReference type="Rhea" id="RHEA:42640"/>
        <dbReference type="Rhea" id="RHEA-COMP:9539"/>
        <dbReference type="Rhea" id="RHEA-COMP:9563"/>
        <dbReference type="ChEBI" id="CHEBI:15378"/>
        <dbReference type="ChEBI" id="CHEBI:18151"/>
        <dbReference type="ChEBI" id="CHEBI:55437"/>
        <dbReference type="ChEBI" id="CHEBI:57856"/>
        <dbReference type="ChEBI" id="CHEBI:59789"/>
        <dbReference type="EC" id="2.1.1.163"/>
    </reaction>
</comment>
<dbReference type="GO" id="GO:0043770">
    <property type="term" value="F:demethylmenaquinone methyltransferase activity"/>
    <property type="evidence" value="ECO:0007669"/>
    <property type="project" value="UniProtKB-UniRule"/>
</dbReference>
<evidence type="ECO:0000256" key="5">
    <source>
        <dbReference type="HAMAP-Rule" id="MF_01813"/>
    </source>
</evidence>
<dbReference type="CDD" id="cd02440">
    <property type="entry name" value="AdoMet_MTases"/>
    <property type="match status" value="1"/>
</dbReference>
<dbReference type="AlphaFoldDB" id="A0A7C5ENN1"/>
<comment type="caution">
    <text evidence="5">Lacks conserved residue(s) required for the propagation of feature annotation.</text>
</comment>
<evidence type="ECO:0000256" key="1">
    <source>
        <dbReference type="ARBA" id="ARBA00022428"/>
    </source>
</evidence>
<evidence type="ECO:0000256" key="2">
    <source>
        <dbReference type="ARBA" id="ARBA00022603"/>
    </source>
</evidence>
<dbReference type="Gene3D" id="3.40.50.150">
    <property type="entry name" value="Vaccinia Virus protein VP39"/>
    <property type="match status" value="1"/>
</dbReference>
<protein>
    <recommendedName>
        <fullName evidence="5">Demethylmenaquinone methyltransferase</fullName>
        <ecNumber evidence="5">2.1.1.163</ecNumber>
    </recommendedName>
</protein>
<dbReference type="InterPro" id="IPR029063">
    <property type="entry name" value="SAM-dependent_MTases_sf"/>
</dbReference>
<reference evidence="6" key="1">
    <citation type="journal article" date="2020" name="mSystems">
        <title>Genome- and Community-Level Interaction Insights into Carbon Utilization and Element Cycling Functions of Hydrothermarchaeota in Hydrothermal Sediment.</title>
        <authorList>
            <person name="Zhou Z."/>
            <person name="Liu Y."/>
            <person name="Xu W."/>
            <person name="Pan J."/>
            <person name="Luo Z.H."/>
            <person name="Li M."/>
        </authorList>
    </citation>
    <scope>NUCLEOTIDE SEQUENCE [LARGE SCALE GENOMIC DNA]</scope>
    <source>
        <strain evidence="6">SpSt-853</strain>
    </source>
</reference>
<keyword evidence="1 5" id="KW-0474">Menaquinone biosynthesis</keyword>
<dbReference type="PROSITE" id="PS51608">
    <property type="entry name" value="SAM_MT_UBIE"/>
    <property type="match status" value="1"/>
</dbReference>
<dbReference type="InterPro" id="IPR023576">
    <property type="entry name" value="UbiE/COQ5_MeTrFase_CS"/>
</dbReference>
<feature type="binding site" evidence="5">
    <location>
        <position position="81"/>
    </location>
    <ligand>
        <name>S-adenosyl-L-methionine</name>
        <dbReference type="ChEBI" id="CHEBI:59789"/>
    </ligand>
</feature>
<dbReference type="EMBL" id="DTKJ01000014">
    <property type="protein sequence ID" value="HGZ10918.1"/>
    <property type="molecule type" value="Genomic_DNA"/>
</dbReference>
<dbReference type="InterPro" id="IPR004033">
    <property type="entry name" value="UbiE/COQ5_MeTrFase"/>
</dbReference>
<comment type="pathway">
    <text evidence="5">Quinol/quinone metabolism; menaquinone biosynthesis; menaquinol from 1,4-dihydroxy-2-naphthoate: step 2/2.</text>
</comment>
<name>A0A7C5ENN1_9BACT</name>
<comment type="similarity">
    <text evidence="5">Belongs to the class I-like SAM-binding methyltransferase superfamily. MenG/UbiE family.</text>
</comment>
<comment type="caution">
    <text evidence="6">The sequence shown here is derived from an EMBL/GenBank/DDBJ whole genome shotgun (WGS) entry which is preliminary data.</text>
</comment>
<dbReference type="PANTHER" id="PTHR43591:SF24">
    <property type="entry name" value="2-METHOXY-6-POLYPRENYL-1,4-BENZOQUINOL METHYLASE, MITOCHONDRIAL"/>
    <property type="match status" value="1"/>
</dbReference>
<dbReference type="HAMAP" id="MF_01813">
    <property type="entry name" value="MenG_UbiE_methyltr"/>
    <property type="match status" value="1"/>
</dbReference>
<dbReference type="PROSITE" id="PS01184">
    <property type="entry name" value="UBIE_2"/>
    <property type="match status" value="1"/>
</dbReference>
<keyword evidence="2 5" id="KW-0489">Methyltransferase</keyword>
<dbReference type="GO" id="GO:0009234">
    <property type="term" value="P:menaquinone biosynthetic process"/>
    <property type="evidence" value="ECO:0007669"/>
    <property type="project" value="UniProtKB-UniRule"/>
</dbReference>
<dbReference type="NCBIfam" id="TIGR01934">
    <property type="entry name" value="MenG_MenH_UbiE"/>
    <property type="match status" value="1"/>
</dbReference>
<dbReference type="UniPathway" id="UPA00232"/>
<evidence type="ECO:0000256" key="4">
    <source>
        <dbReference type="ARBA" id="ARBA00022691"/>
    </source>
</evidence>
<dbReference type="PANTHER" id="PTHR43591">
    <property type="entry name" value="METHYLTRANSFERASE"/>
    <property type="match status" value="1"/>
</dbReference>
<proteinExistence type="inferred from homology"/>
<feature type="binding site" evidence="5">
    <location>
        <begin position="109"/>
        <end position="110"/>
    </location>
    <ligand>
        <name>S-adenosyl-L-methionine</name>
        <dbReference type="ChEBI" id="CHEBI:59789"/>
    </ligand>
</feature>
<keyword evidence="4 5" id="KW-0949">S-adenosyl-L-methionine</keyword>